<dbReference type="GO" id="GO:0005982">
    <property type="term" value="P:starch metabolic process"/>
    <property type="evidence" value="ECO:0007669"/>
    <property type="project" value="TreeGrafter"/>
</dbReference>
<dbReference type="Gene3D" id="3.20.20.80">
    <property type="entry name" value="Glycosidases"/>
    <property type="match status" value="1"/>
</dbReference>
<dbReference type="EMBL" id="JAATIQ010000029">
    <property type="protein sequence ID" value="KAF4398090.1"/>
    <property type="molecule type" value="Genomic_DNA"/>
</dbReference>
<keyword evidence="3" id="KW-1185">Reference proteome</keyword>
<dbReference type="AlphaFoldDB" id="A0A7J6HUM8"/>
<evidence type="ECO:0000313" key="2">
    <source>
        <dbReference type="EMBL" id="KAF4398090.1"/>
    </source>
</evidence>
<dbReference type="GO" id="GO:0003844">
    <property type="term" value="F:1,4-alpha-glucan branching enzyme activity"/>
    <property type="evidence" value="ECO:0007669"/>
    <property type="project" value="TreeGrafter"/>
</dbReference>
<dbReference type="Proteomes" id="UP000583929">
    <property type="component" value="Unassembled WGS sequence"/>
</dbReference>
<accession>A0A7J6HUM8</accession>
<gene>
    <name evidence="2" type="ORF">G4B88_019811</name>
</gene>
<proteinExistence type="predicted"/>
<feature type="compositionally biased region" description="Polar residues" evidence="1">
    <location>
        <begin position="237"/>
        <end position="254"/>
    </location>
</feature>
<comment type="caution">
    <text evidence="2">The sequence shown here is derived from an EMBL/GenBank/DDBJ whole genome shotgun (WGS) entry which is preliminary data.</text>
</comment>
<sequence>MGAAERSEIYEREVKYHVTNFFAPSSRCEIPDELKSLIDKAHELGLLVLIWISFTDGLNMFDGTDSQYFHSGSRGYHWMWDFHLFNYGRLEVLRFLLSNARWWLEEFKFDDFKFDGVTSMMYTHHGNLLVCAPIEYGTLDQMVASMNEAKAEGADLVELPISFSSNISQLEKLIKQRTLPAILSFRFENSTVRKWVFSKMKVNVISRSGKEVIKGGLELNNSATVDDLQEAIHKRSTPSPNNGPAAASETQANNYKVEKD</sequence>
<dbReference type="InterPro" id="IPR017853">
    <property type="entry name" value="GH"/>
</dbReference>
<dbReference type="InterPro" id="IPR013785">
    <property type="entry name" value="Aldolase_TIM"/>
</dbReference>
<organism evidence="2 3">
    <name type="scientific">Cannabis sativa</name>
    <name type="common">Hemp</name>
    <name type="synonym">Marijuana</name>
    <dbReference type="NCBI Taxonomy" id="3483"/>
    <lineage>
        <taxon>Eukaryota</taxon>
        <taxon>Viridiplantae</taxon>
        <taxon>Streptophyta</taxon>
        <taxon>Embryophyta</taxon>
        <taxon>Tracheophyta</taxon>
        <taxon>Spermatophyta</taxon>
        <taxon>Magnoliopsida</taxon>
        <taxon>eudicotyledons</taxon>
        <taxon>Gunneridae</taxon>
        <taxon>Pentapetalae</taxon>
        <taxon>rosids</taxon>
        <taxon>fabids</taxon>
        <taxon>Rosales</taxon>
        <taxon>Cannabaceae</taxon>
        <taxon>Cannabis</taxon>
    </lineage>
</organism>
<dbReference type="GO" id="GO:0005737">
    <property type="term" value="C:cytoplasm"/>
    <property type="evidence" value="ECO:0007669"/>
    <property type="project" value="TreeGrafter"/>
</dbReference>
<dbReference type="PANTHER" id="PTHR43651">
    <property type="entry name" value="1,4-ALPHA-GLUCAN-BRANCHING ENZYME"/>
    <property type="match status" value="1"/>
</dbReference>
<dbReference type="Gene3D" id="3.20.20.70">
    <property type="entry name" value="Aldolase class I"/>
    <property type="match status" value="1"/>
</dbReference>
<name>A0A7J6HUM8_CANSA</name>
<feature type="region of interest" description="Disordered" evidence="1">
    <location>
        <begin position="233"/>
        <end position="260"/>
    </location>
</feature>
<protein>
    <submittedName>
        <fullName evidence="2">Uncharacterized protein</fullName>
    </submittedName>
</protein>
<reference evidence="2 3" key="1">
    <citation type="journal article" date="2020" name="bioRxiv">
        <title>Sequence and annotation of 42 cannabis genomes reveals extensive copy number variation in cannabinoid synthesis and pathogen resistance genes.</title>
        <authorList>
            <person name="Mckernan K.J."/>
            <person name="Helbert Y."/>
            <person name="Kane L.T."/>
            <person name="Ebling H."/>
            <person name="Zhang L."/>
            <person name="Liu B."/>
            <person name="Eaton Z."/>
            <person name="Mclaughlin S."/>
            <person name="Kingan S."/>
            <person name="Baybayan P."/>
            <person name="Concepcion G."/>
            <person name="Jordan M."/>
            <person name="Riva A."/>
            <person name="Barbazuk W."/>
            <person name="Harkins T."/>
        </authorList>
    </citation>
    <scope>NUCLEOTIDE SEQUENCE [LARGE SCALE GENOMIC DNA]</scope>
    <source>
        <strain evidence="3">cv. Jamaican Lion 4</strain>
        <tissue evidence="2">Leaf</tissue>
    </source>
</reference>
<evidence type="ECO:0000313" key="3">
    <source>
        <dbReference type="Proteomes" id="UP000583929"/>
    </source>
</evidence>
<dbReference type="SUPFAM" id="SSF51445">
    <property type="entry name" value="(Trans)glycosidases"/>
    <property type="match status" value="1"/>
</dbReference>
<evidence type="ECO:0000256" key="1">
    <source>
        <dbReference type="SAM" id="MobiDB-lite"/>
    </source>
</evidence>
<feature type="non-terminal residue" evidence="2">
    <location>
        <position position="1"/>
    </location>
</feature>
<dbReference type="PANTHER" id="PTHR43651:SF3">
    <property type="entry name" value="1,4-ALPHA-GLUCAN-BRANCHING ENZYME"/>
    <property type="match status" value="1"/>
</dbReference>